<sequence>MLAQDALPAVATAGSPSGLAREAVFVAEVDGGERWQLTLGDALLAAERAARTAGGAHRGEQPRVPGRRALLELPLVERLGRGPGASGGSPAGRLGPAAPGRAPLQWEGATGHAWRQCEARVCWILSIVTGVRHLAEQRERLYQGRGLRREVPSRERALGHRALRAPARGRRPEDARAFASQAIARERLVAPCSAVARAGLAEQPSASIAREGLPGSGKGGLGRVPNGARVPPRRPAGARQDADAPARGESQKAPPGPDRAGPPEPRAGAGAGALRAPCELVASLHSGGRGFCIESSEDAAFWKHDLMRQVEALPGVEAVSMRLRFEGAGRATSLRLLTNRAEWIGPRRQGGVVVGLAQDDGGAGASGAGGEASEPEAQAELLARYPQAFCDAYASAVVRGATSAASEALEAAGVSAGAAGEAAEAAAEAAETAAEAAEAVAEAAEAAEEAAEEVAEAAEAAGEAAKAVAQGAEAAREAAEAAGEAAEAAGEAAEAAGEAAGATGDAA</sequence>
<feature type="compositionally biased region" description="Low complexity" evidence="1">
    <location>
        <begin position="223"/>
        <end position="239"/>
    </location>
</feature>
<feature type="compositionally biased region" description="Low complexity" evidence="1">
    <location>
        <begin position="480"/>
        <end position="507"/>
    </location>
</feature>
<dbReference type="PANTHER" id="PTHR47372">
    <property type="entry name" value="DAUER UP-REGULATED-RELATED"/>
    <property type="match status" value="1"/>
</dbReference>
<feature type="region of interest" description="Disordered" evidence="1">
    <location>
        <begin position="79"/>
        <end position="99"/>
    </location>
</feature>
<gene>
    <name evidence="2" type="ORF">PCOR1329_LOCUS80359</name>
</gene>
<comment type="caution">
    <text evidence="2">The sequence shown here is derived from an EMBL/GenBank/DDBJ whole genome shotgun (WGS) entry which is preliminary data.</text>
</comment>
<organism evidence="2 3">
    <name type="scientific">Prorocentrum cordatum</name>
    <dbReference type="NCBI Taxonomy" id="2364126"/>
    <lineage>
        <taxon>Eukaryota</taxon>
        <taxon>Sar</taxon>
        <taxon>Alveolata</taxon>
        <taxon>Dinophyceae</taxon>
        <taxon>Prorocentrales</taxon>
        <taxon>Prorocentraceae</taxon>
        <taxon>Prorocentrum</taxon>
    </lineage>
</organism>
<feature type="region of interest" description="Disordered" evidence="1">
    <location>
        <begin position="208"/>
        <end position="271"/>
    </location>
</feature>
<feature type="compositionally biased region" description="Pro residues" evidence="1">
    <location>
        <begin position="254"/>
        <end position="265"/>
    </location>
</feature>
<reference evidence="2" key="1">
    <citation type="submission" date="2023-10" db="EMBL/GenBank/DDBJ databases">
        <authorList>
            <person name="Chen Y."/>
            <person name="Shah S."/>
            <person name="Dougan E. K."/>
            <person name="Thang M."/>
            <person name="Chan C."/>
        </authorList>
    </citation>
    <scope>NUCLEOTIDE SEQUENCE [LARGE SCALE GENOMIC DNA]</scope>
</reference>
<accession>A0ABN9XWK3</accession>
<protein>
    <submittedName>
        <fullName evidence="2">Uncharacterized protein</fullName>
    </submittedName>
</protein>
<proteinExistence type="predicted"/>
<feature type="compositionally biased region" description="Basic and acidic residues" evidence="1">
    <location>
        <begin position="240"/>
        <end position="250"/>
    </location>
</feature>
<dbReference type="SUPFAM" id="SSF58104">
    <property type="entry name" value="Methyl-accepting chemotaxis protein (MCP) signaling domain"/>
    <property type="match status" value="1"/>
</dbReference>
<dbReference type="PANTHER" id="PTHR47372:SF11">
    <property type="entry name" value="RE19971P"/>
    <property type="match status" value="1"/>
</dbReference>
<dbReference type="EMBL" id="CAUYUJ010021381">
    <property type="protein sequence ID" value="CAK0904264.1"/>
    <property type="molecule type" value="Genomic_DNA"/>
</dbReference>
<keyword evidence="3" id="KW-1185">Reference proteome</keyword>
<evidence type="ECO:0000313" key="3">
    <source>
        <dbReference type="Proteomes" id="UP001189429"/>
    </source>
</evidence>
<evidence type="ECO:0000256" key="1">
    <source>
        <dbReference type="SAM" id="MobiDB-lite"/>
    </source>
</evidence>
<name>A0ABN9XWK3_9DINO</name>
<feature type="compositionally biased region" description="Gly residues" evidence="1">
    <location>
        <begin position="81"/>
        <end position="90"/>
    </location>
</feature>
<dbReference type="Proteomes" id="UP001189429">
    <property type="component" value="Unassembled WGS sequence"/>
</dbReference>
<evidence type="ECO:0000313" key="2">
    <source>
        <dbReference type="EMBL" id="CAK0904264.1"/>
    </source>
</evidence>
<feature type="region of interest" description="Disordered" evidence="1">
    <location>
        <begin position="466"/>
        <end position="507"/>
    </location>
</feature>